<keyword evidence="2" id="KW-1185">Reference proteome</keyword>
<organism evidence="1 2">
    <name type="scientific">Chryseolinea serpens</name>
    <dbReference type="NCBI Taxonomy" id="947013"/>
    <lineage>
        <taxon>Bacteria</taxon>
        <taxon>Pseudomonadati</taxon>
        <taxon>Bacteroidota</taxon>
        <taxon>Cytophagia</taxon>
        <taxon>Cytophagales</taxon>
        <taxon>Fulvivirgaceae</taxon>
        <taxon>Chryseolinea</taxon>
    </lineage>
</organism>
<accession>A0A1M5WQ62</accession>
<evidence type="ECO:0000313" key="1">
    <source>
        <dbReference type="EMBL" id="SHH89621.1"/>
    </source>
</evidence>
<name>A0A1M5WQ62_9BACT</name>
<gene>
    <name evidence="1" type="ORF">SAMN04488109_5904</name>
</gene>
<evidence type="ECO:0000313" key="2">
    <source>
        <dbReference type="Proteomes" id="UP000184212"/>
    </source>
</evidence>
<reference evidence="1 2" key="1">
    <citation type="submission" date="2016-11" db="EMBL/GenBank/DDBJ databases">
        <authorList>
            <person name="Jaros S."/>
            <person name="Januszkiewicz K."/>
            <person name="Wedrychowicz H."/>
        </authorList>
    </citation>
    <scope>NUCLEOTIDE SEQUENCE [LARGE SCALE GENOMIC DNA]</scope>
    <source>
        <strain evidence="1 2">DSM 24574</strain>
    </source>
</reference>
<dbReference type="EMBL" id="FQWQ01000005">
    <property type="protein sequence ID" value="SHH89621.1"/>
    <property type="molecule type" value="Genomic_DNA"/>
</dbReference>
<dbReference type="AlphaFoldDB" id="A0A1M5WQ62"/>
<protein>
    <submittedName>
        <fullName evidence="1">Uncharacterized protein</fullName>
    </submittedName>
</protein>
<sequence length="92" mass="10141">MSNPGLQSGEYKPYLITGFSPDHADDWADSVHTEGKSGLKPVISRCLYPGLKSGVIQDITHKLPRLKAGFCQTRKKNQGDNVTLIQNKLDSE</sequence>
<dbReference type="Proteomes" id="UP000184212">
    <property type="component" value="Unassembled WGS sequence"/>
</dbReference>
<proteinExistence type="predicted"/>